<proteinExistence type="predicted"/>
<protein>
    <submittedName>
        <fullName evidence="1">Uncharacterized protein</fullName>
    </submittedName>
</protein>
<dbReference type="RefSeq" id="WP_169808348.1">
    <property type="nucleotide sequence ID" value="NZ_CP015005.1"/>
</dbReference>
<reference evidence="1 2" key="1">
    <citation type="submission" date="2020-08" db="EMBL/GenBank/DDBJ databases">
        <title>Genomic Encyclopedia of Type Strains, Phase IV (KMG-IV): sequencing the most valuable type-strain genomes for metagenomic binning, comparative biology and taxonomic classification.</title>
        <authorList>
            <person name="Goeker M."/>
        </authorList>
    </citation>
    <scope>NUCLEOTIDE SEQUENCE [LARGE SCALE GENOMIC DNA]</scope>
    <source>
        <strain evidence="1 2">DSM 10368</strain>
    </source>
</reference>
<dbReference type="Proteomes" id="UP000577697">
    <property type="component" value="Unassembled WGS sequence"/>
</dbReference>
<gene>
    <name evidence="1" type="ORF">FHS67_002502</name>
</gene>
<evidence type="ECO:0000313" key="1">
    <source>
        <dbReference type="EMBL" id="MBB3706182.1"/>
    </source>
</evidence>
<organism evidence="1 2">
    <name type="scientific">Aminobacter aminovorans</name>
    <name type="common">Chelatobacter heintzii</name>
    <dbReference type="NCBI Taxonomy" id="83263"/>
    <lineage>
        <taxon>Bacteria</taxon>
        <taxon>Pseudomonadati</taxon>
        <taxon>Pseudomonadota</taxon>
        <taxon>Alphaproteobacteria</taxon>
        <taxon>Hyphomicrobiales</taxon>
        <taxon>Phyllobacteriaceae</taxon>
        <taxon>Aminobacter</taxon>
    </lineage>
</organism>
<accession>A0ABR6H6Q3</accession>
<keyword evidence="2" id="KW-1185">Reference proteome</keyword>
<sequence length="96" mass="10405">MRGGHARATLGRSLTVWLCMQNDRWVQCSAIIAGADFHAGVHVEGFTDYDWSTAAGMALLSGKPQEAVVEIAKRMFRTEPPGMMASVVQPPLAKAF</sequence>
<dbReference type="EMBL" id="JACICB010000008">
    <property type="protein sequence ID" value="MBB3706182.1"/>
    <property type="molecule type" value="Genomic_DNA"/>
</dbReference>
<comment type="caution">
    <text evidence="1">The sequence shown here is derived from an EMBL/GenBank/DDBJ whole genome shotgun (WGS) entry which is preliminary data.</text>
</comment>
<name>A0ABR6H6Q3_AMIAI</name>
<evidence type="ECO:0000313" key="2">
    <source>
        <dbReference type="Proteomes" id="UP000577697"/>
    </source>
</evidence>